<dbReference type="GO" id="GO:0010333">
    <property type="term" value="F:terpene synthase activity"/>
    <property type="evidence" value="ECO:0007669"/>
    <property type="project" value="InterPro"/>
</dbReference>
<proteinExistence type="evidence at transcript level"/>
<organism evidence="8">
    <name type="scientific">Pinus massoniana</name>
    <name type="common">Chinese red pine</name>
    <dbReference type="NCBI Taxonomy" id="88730"/>
    <lineage>
        <taxon>Eukaryota</taxon>
        <taxon>Viridiplantae</taxon>
        <taxon>Streptophyta</taxon>
        <taxon>Embryophyta</taxon>
        <taxon>Tracheophyta</taxon>
        <taxon>Spermatophyta</taxon>
        <taxon>Pinopsida</taxon>
        <taxon>Pinidae</taxon>
        <taxon>Conifers I</taxon>
        <taxon>Pinales</taxon>
        <taxon>Pinaceae</taxon>
        <taxon>Pinus</taxon>
        <taxon>Pinus subgen. Pinus</taxon>
    </lineage>
</organism>
<dbReference type="InterPro" id="IPR008930">
    <property type="entry name" value="Terpenoid_cyclase/PrenylTrfase"/>
</dbReference>
<comment type="similarity">
    <text evidence="2">Belongs to the terpene synthase family. Tpsd subfamily.</text>
</comment>
<feature type="domain" description="Terpene synthase N-terminal" evidence="6">
    <location>
        <begin position="75"/>
        <end position="270"/>
    </location>
</feature>
<evidence type="ECO:0000313" key="8">
    <source>
        <dbReference type="EMBL" id="QMU24002.1"/>
    </source>
</evidence>
<dbReference type="InterPro" id="IPR044814">
    <property type="entry name" value="Terpene_cyclase_plant_C1"/>
</dbReference>
<dbReference type="FunFam" id="1.10.600.10:FF:000005">
    <property type="entry name" value="Ent-kaur-16-ene synthase, chloroplastic"/>
    <property type="match status" value="1"/>
</dbReference>
<dbReference type="InterPro" id="IPR036965">
    <property type="entry name" value="Terpene_synth_N_sf"/>
</dbReference>
<evidence type="ECO:0000259" key="7">
    <source>
        <dbReference type="Pfam" id="PF03936"/>
    </source>
</evidence>
<protein>
    <submittedName>
        <fullName evidence="8">TPS limonene</fullName>
    </submittedName>
</protein>
<dbReference type="Pfam" id="PF01397">
    <property type="entry name" value="Terpene_synth"/>
    <property type="match status" value="1"/>
</dbReference>
<dbReference type="GO" id="GO:0016102">
    <property type="term" value="P:diterpenoid biosynthetic process"/>
    <property type="evidence" value="ECO:0007669"/>
    <property type="project" value="InterPro"/>
</dbReference>
<dbReference type="SFLD" id="SFLDG01014">
    <property type="entry name" value="Terpene_Cyclase_Like_1_N-term"/>
    <property type="match status" value="1"/>
</dbReference>
<dbReference type="PANTHER" id="PTHR31225">
    <property type="entry name" value="OS04G0344100 PROTEIN-RELATED"/>
    <property type="match status" value="1"/>
</dbReference>
<dbReference type="SFLD" id="SFLDG01019">
    <property type="entry name" value="Terpene_Cyclase_Like_1_C_Termi"/>
    <property type="match status" value="1"/>
</dbReference>
<dbReference type="Gene3D" id="1.10.600.10">
    <property type="entry name" value="Farnesyl Diphosphate Synthase"/>
    <property type="match status" value="1"/>
</dbReference>
<evidence type="ECO:0000256" key="2">
    <source>
        <dbReference type="ARBA" id="ARBA00008762"/>
    </source>
</evidence>
<keyword evidence="5" id="KW-0456">Lyase</keyword>
<dbReference type="InterPro" id="IPR050148">
    <property type="entry name" value="Terpene_synthase-like"/>
</dbReference>
<comment type="pathway">
    <text evidence="1">Terpene metabolism; oleoresin biosynthesis.</text>
</comment>
<dbReference type="GO" id="GO:0000287">
    <property type="term" value="F:magnesium ion binding"/>
    <property type="evidence" value="ECO:0007669"/>
    <property type="project" value="InterPro"/>
</dbReference>
<keyword evidence="4" id="KW-0460">Magnesium</keyword>
<dbReference type="InterPro" id="IPR008949">
    <property type="entry name" value="Isoprenoid_synthase_dom_sf"/>
</dbReference>
<keyword evidence="3" id="KW-0479">Metal-binding</keyword>
<dbReference type="AlphaFoldDB" id="A0A8K0YVI6"/>
<dbReference type="InterPro" id="IPR005630">
    <property type="entry name" value="Terpene_synthase_metal-bd"/>
</dbReference>
<dbReference type="CDD" id="cd00684">
    <property type="entry name" value="Terpene_cyclase_plant_C1"/>
    <property type="match status" value="1"/>
</dbReference>
<dbReference type="SFLD" id="SFLDS00005">
    <property type="entry name" value="Isoprenoid_Synthase_Type_I"/>
    <property type="match status" value="1"/>
</dbReference>
<evidence type="ECO:0000259" key="6">
    <source>
        <dbReference type="Pfam" id="PF01397"/>
    </source>
</evidence>
<evidence type="ECO:0000256" key="1">
    <source>
        <dbReference type="ARBA" id="ARBA00005140"/>
    </source>
</evidence>
<evidence type="ECO:0000256" key="4">
    <source>
        <dbReference type="ARBA" id="ARBA00022842"/>
    </source>
</evidence>
<dbReference type="SUPFAM" id="SSF48239">
    <property type="entry name" value="Terpenoid cyclases/Protein prenyltransferases"/>
    <property type="match status" value="1"/>
</dbReference>
<dbReference type="SUPFAM" id="SSF48576">
    <property type="entry name" value="Terpenoid synthases"/>
    <property type="match status" value="1"/>
</dbReference>
<dbReference type="UniPathway" id="UPA00924"/>
<dbReference type="EMBL" id="MN652005">
    <property type="protein sequence ID" value="QMU24002.1"/>
    <property type="molecule type" value="mRNA"/>
</dbReference>
<feature type="domain" description="Terpene synthase metal-binding" evidence="7">
    <location>
        <begin position="338"/>
        <end position="576"/>
    </location>
</feature>
<evidence type="ECO:0000256" key="5">
    <source>
        <dbReference type="ARBA" id="ARBA00023239"/>
    </source>
</evidence>
<name>A0A8K0YVI6_PINMS</name>
<sequence>MSPVSVISLPSHLCLPTSFIDRSGRELKPLHITIPNVAMRRQGKLMTGASMSMNLRTAVSDDAVIRRRGDYHSNLWDDDFIQSLSAPYGEPSYLERAERLIGEVKKLFNSMSEENGELITPLNDLIQRLWMVDSVERLGIDRHFENEIESALDYVYSYWSVEKGIGCGRESVVTDLNSTALGLRTLRLHGYLVSSEVLKDFQDQNGQFMCSPRKTEGEIRSALNLYRASLIAFPGEKVMEDAEIFSSKYLKEAMQEISVCSLSQEIEYALEYGWHTNMPRLEARNYMDVFGHPTSPWLKKNKEQYMDGEKLLELAKLEFNMFHSLQLKELQDICRWWKDSGLPKLDFSRHRHVEYYTLGSCIATDPKHRAFRLGFVQTCHLNTVLDDIYDTFGTMDEIELFTEAVRRWDPSETDRLPDYMKTVYMALYSALTEMAREAEKTQGRDTLNYARKAWEAYLESYIQEAKWIASGNLPTFEEYYENGKISSAYRAAALTPILTLDVPLPERVLTGIDFPSRFNDLASSFLRLRGDTRCYKADRTRGEEASCISCYMKDNPGSTEEDALQHINAMISDVIKELNWEFLRPDSYIPMPARKHAFDITRALHHLYLYRDGFSNATMETKNLVRRMILEPVPV</sequence>
<reference evidence="8" key="1">
    <citation type="submission" date="2019-11" db="EMBL/GenBank/DDBJ databases">
        <title>cDNA isolation and functional characterization of monoterpene synthases and sesquiterpene synthase in Pinus massoniana.</title>
        <authorList>
            <person name="Chen R."/>
        </authorList>
    </citation>
    <scope>NUCLEOTIDE SEQUENCE</scope>
</reference>
<dbReference type="InterPro" id="IPR034741">
    <property type="entry name" value="Terpene_cyclase-like_1_C"/>
</dbReference>
<dbReference type="Pfam" id="PF03936">
    <property type="entry name" value="Terpene_synth_C"/>
    <property type="match status" value="1"/>
</dbReference>
<dbReference type="Gene3D" id="1.50.10.130">
    <property type="entry name" value="Terpene synthase, N-terminal domain"/>
    <property type="match status" value="1"/>
</dbReference>
<dbReference type="InterPro" id="IPR001906">
    <property type="entry name" value="Terpene_synth_N"/>
</dbReference>
<evidence type="ECO:0000256" key="3">
    <source>
        <dbReference type="ARBA" id="ARBA00022723"/>
    </source>
</evidence>
<dbReference type="FunFam" id="1.50.10.130:FF:000002">
    <property type="entry name" value="Ent-copalyl diphosphate synthase, chloroplastic"/>
    <property type="match status" value="1"/>
</dbReference>
<accession>A0A8K0YVI6</accession>